<keyword evidence="8" id="KW-0227">DNA damage</keyword>
<feature type="region of interest" description="Disordered" evidence="16">
    <location>
        <begin position="37"/>
        <end position="107"/>
    </location>
</feature>
<dbReference type="Pfam" id="PF00271">
    <property type="entry name" value="Helicase_C"/>
    <property type="match status" value="1"/>
</dbReference>
<feature type="region of interest" description="Disordered" evidence="16">
    <location>
        <begin position="1090"/>
        <end position="1265"/>
    </location>
</feature>
<dbReference type="OrthoDB" id="2320933at2759"/>
<gene>
    <name evidence="20" type="primary">LOC106178056</name>
</gene>
<evidence type="ECO:0000256" key="16">
    <source>
        <dbReference type="SAM" id="MobiDB-lite"/>
    </source>
</evidence>
<organism evidence="19 20">
    <name type="scientific">Lingula anatina</name>
    <name type="common">Brachiopod</name>
    <name type="synonym">Lingula unguis</name>
    <dbReference type="NCBI Taxonomy" id="7574"/>
    <lineage>
        <taxon>Eukaryota</taxon>
        <taxon>Metazoa</taxon>
        <taxon>Spiralia</taxon>
        <taxon>Lophotrochozoa</taxon>
        <taxon>Brachiopoda</taxon>
        <taxon>Linguliformea</taxon>
        <taxon>Lingulata</taxon>
        <taxon>Lingulida</taxon>
        <taxon>Linguloidea</taxon>
        <taxon>Lingulidae</taxon>
        <taxon>Lingula</taxon>
    </lineage>
</organism>
<dbReference type="SUPFAM" id="SSF158702">
    <property type="entry name" value="Sec63 N-terminal domain-like"/>
    <property type="match status" value="1"/>
</dbReference>
<dbReference type="FunFam" id="3.40.50.300:FF:000885">
    <property type="entry name" value="DNA polymerase theta"/>
    <property type="match status" value="1"/>
</dbReference>
<feature type="region of interest" description="Disordered" evidence="16">
    <location>
        <begin position="176"/>
        <end position="250"/>
    </location>
</feature>
<dbReference type="FunCoup" id="A0A2R2MJ63">
    <property type="interactions" value="1013"/>
</dbReference>
<evidence type="ECO:0000256" key="1">
    <source>
        <dbReference type="ARBA" id="ARBA00001946"/>
    </source>
</evidence>
<dbReference type="PROSITE" id="PS51194">
    <property type="entry name" value="HELICASE_CTER"/>
    <property type="match status" value="1"/>
</dbReference>
<dbReference type="GO" id="GO:0016787">
    <property type="term" value="F:hydrolase activity"/>
    <property type="evidence" value="ECO:0007669"/>
    <property type="project" value="UniProtKB-KW"/>
</dbReference>
<dbReference type="PROSITE" id="PS00447">
    <property type="entry name" value="DNA_POLYMERASE_A"/>
    <property type="match status" value="1"/>
</dbReference>
<feature type="compositionally biased region" description="Polar residues" evidence="16">
    <location>
        <begin position="1212"/>
        <end position="1234"/>
    </location>
</feature>
<dbReference type="Gene3D" id="3.40.50.300">
    <property type="entry name" value="P-loop containing nucleotide triphosphate hydrolases"/>
    <property type="match status" value="2"/>
</dbReference>
<evidence type="ECO:0000256" key="2">
    <source>
        <dbReference type="ARBA" id="ARBA00004123"/>
    </source>
</evidence>
<dbReference type="PANTHER" id="PTHR10133">
    <property type="entry name" value="DNA POLYMERASE I"/>
    <property type="match status" value="1"/>
</dbReference>
<feature type="compositionally biased region" description="Polar residues" evidence="16">
    <location>
        <begin position="236"/>
        <end position="250"/>
    </location>
</feature>
<dbReference type="InterPro" id="IPR057220">
    <property type="entry name" value="DUF7898"/>
</dbReference>
<keyword evidence="6" id="KW-0548">Nucleotidyltransferase</keyword>
<feature type="region of interest" description="Disordered" evidence="16">
    <location>
        <begin position="2084"/>
        <end position="2103"/>
    </location>
</feature>
<dbReference type="FunFam" id="1.20.1060.10:FF:000002">
    <property type="entry name" value="Polymerase (DNA directed), theta"/>
    <property type="match status" value="1"/>
</dbReference>
<keyword evidence="7" id="KW-0547">Nucleotide-binding</keyword>
<dbReference type="GO" id="GO:0003887">
    <property type="term" value="F:DNA-directed DNA polymerase activity"/>
    <property type="evidence" value="ECO:0007669"/>
    <property type="project" value="UniProtKB-KW"/>
</dbReference>
<feature type="domain" description="Helicase ATP-binding" evidence="17">
    <location>
        <begin position="291"/>
        <end position="476"/>
    </location>
</feature>
<evidence type="ECO:0000256" key="12">
    <source>
        <dbReference type="ARBA" id="ARBA00023204"/>
    </source>
</evidence>
<dbReference type="Gene3D" id="1.10.150.20">
    <property type="entry name" value="5' to 3' exonuclease, C-terminal subdomain"/>
    <property type="match status" value="1"/>
</dbReference>
<dbReference type="Pfam" id="PF20470">
    <property type="entry name" value="HTH_61"/>
    <property type="match status" value="1"/>
</dbReference>
<feature type="compositionally biased region" description="Polar residues" evidence="16">
    <location>
        <begin position="1091"/>
        <end position="1106"/>
    </location>
</feature>
<dbReference type="FunFam" id="1.10.3380.20:FF:000001">
    <property type="entry name" value="DNA polymerase theta"/>
    <property type="match status" value="1"/>
</dbReference>
<evidence type="ECO:0000256" key="5">
    <source>
        <dbReference type="ARBA" id="ARBA00022679"/>
    </source>
</evidence>
<feature type="region of interest" description="Disordered" evidence="16">
    <location>
        <begin position="2712"/>
        <end position="2740"/>
    </location>
</feature>
<dbReference type="InterPro" id="IPR027417">
    <property type="entry name" value="P-loop_NTPase"/>
</dbReference>
<evidence type="ECO:0000313" key="20">
    <source>
        <dbReference type="RefSeq" id="XP_023930117.1"/>
    </source>
</evidence>
<dbReference type="GO" id="GO:0097681">
    <property type="term" value="P:double-strand break repair via alternative nonhomologous end joining"/>
    <property type="evidence" value="ECO:0007669"/>
    <property type="project" value="TreeGrafter"/>
</dbReference>
<dbReference type="Gene3D" id="1.20.1060.10">
    <property type="entry name" value="Taq DNA Polymerase, Chain T, domain 4"/>
    <property type="match status" value="1"/>
</dbReference>
<feature type="compositionally biased region" description="Polar residues" evidence="16">
    <location>
        <begin position="2091"/>
        <end position="2103"/>
    </location>
</feature>
<dbReference type="GO" id="GO:0006261">
    <property type="term" value="P:DNA-templated DNA replication"/>
    <property type="evidence" value="ECO:0007669"/>
    <property type="project" value="InterPro"/>
</dbReference>
<dbReference type="EC" id="2.7.7.7" evidence="4"/>
<name>A0A2R2MJ63_LINAN</name>
<dbReference type="SMART" id="SM00487">
    <property type="entry name" value="DEXDc"/>
    <property type="match status" value="1"/>
</dbReference>
<dbReference type="RefSeq" id="XP_023930117.1">
    <property type="nucleotide sequence ID" value="XM_024074349.1"/>
</dbReference>
<evidence type="ECO:0000256" key="3">
    <source>
        <dbReference type="ARBA" id="ARBA00007705"/>
    </source>
</evidence>
<dbReference type="GO" id="GO:0005524">
    <property type="term" value="F:ATP binding"/>
    <property type="evidence" value="ECO:0007669"/>
    <property type="project" value="UniProtKB-KW"/>
</dbReference>
<keyword evidence="5" id="KW-0808">Transferase</keyword>
<dbReference type="Gene3D" id="3.30.70.370">
    <property type="match status" value="1"/>
</dbReference>
<dbReference type="KEGG" id="lak:106178056"/>
<dbReference type="PANTHER" id="PTHR10133:SF62">
    <property type="entry name" value="DNA POLYMERASE THETA"/>
    <property type="match status" value="1"/>
</dbReference>
<reference evidence="20" key="2">
    <citation type="submission" date="2025-08" db="UniProtKB">
        <authorList>
            <consortium name="RefSeq"/>
        </authorList>
    </citation>
    <scope>IDENTIFICATION</scope>
</reference>
<evidence type="ECO:0000313" key="19">
    <source>
        <dbReference type="Proteomes" id="UP000085678"/>
    </source>
</evidence>
<feature type="compositionally biased region" description="Polar residues" evidence="16">
    <location>
        <begin position="1117"/>
        <end position="1135"/>
    </location>
</feature>
<dbReference type="CDD" id="cd08638">
    <property type="entry name" value="DNA_pol_A_theta"/>
    <property type="match status" value="1"/>
</dbReference>
<feature type="region of interest" description="Disordered" evidence="16">
    <location>
        <begin position="2122"/>
        <end position="2168"/>
    </location>
</feature>
<dbReference type="GO" id="GO:0005634">
    <property type="term" value="C:nucleus"/>
    <property type="evidence" value="ECO:0007669"/>
    <property type="project" value="UniProtKB-SubCell"/>
</dbReference>
<dbReference type="Proteomes" id="UP000085678">
    <property type="component" value="Unplaced"/>
</dbReference>
<keyword evidence="19" id="KW-1185">Reference proteome</keyword>
<dbReference type="SMART" id="SM00482">
    <property type="entry name" value="POLAc"/>
    <property type="match status" value="1"/>
</dbReference>
<feature type="compositionally biased region" description="Low complexity" evidence="16">
    <location>
        <begin position="1673"/>
        <end position="1684"/>
    </location>
</feature>
<feature type="region of interest" description="Disordered" evidence="16">
    <location>
        <begin position="1673"/>
        <end position="1716"/>
    </location>
</feature>
<reference evidence="20" key="1">
    <citation type="journal article" date="2015" name="Nat. Commun.">
        <title>The Lingula genome provides insights into brachiopod evolution and the origin of phosphate biomineralization.</title>
        <authorList>
            <person name="Luo Y.J."/>
            <person name="Takeuchi T."/>
            <person name="Koyanagi R."/>
            <person name="Yamada L."/>
            <person name="Kanda M."/>
            <person name="Khalturina M."/>
            <person name="Fujie M."/>
            <person name="Yamasaki S.I."/>
            <person name="Endo K."/>
            <person name="Satoh N."/>
        </authorList>
    </citation>
    <scope>NUCLEOTIDE SEQUENCE</scope>
</reference>
<feature type="domain" description="Helicase C-terminal" evidence="18">
    <location>
        <begin position="512"/>
        <end position="727"/>
    </location>
</feature>
<dbReference type="Pfam" id="PF00270">
    <property type="entry name" value="DEAD"/>
    <property type="match status" value="1"/>
</dbReference>
<feature type="compositionally biased region" description="Low complexity" evidence="16">
    <location>
        <begin position="2122"/>
        <end position="2133"/>
    </location>
</feature>
<dbReference type="GO" id="GO:0003677">
    <property type="term" value="F:DNA binding"/>
    <property type="evidence" value="ECO:0007669"/>
    <property type="project" value="InterPro"/>
</dbReference>
<feature type="compositionally biased region" description="Basic and acidic residues" evidence="16">
    <location>
        <begin position="1181"/>
        <end position="1211"/>
    </location>
</feature>
<dbReference type="InterPro" id="IPR048960">
    <property type="entry name" value="POLQ-like_helical"/>
</dbReference>
<dbReference type="SUPFAM" id="SSF52540">
    <property type="entry name" value="P-loop containing nucleoside triphosphate hydrolases"/>
    <property type="match status" value="1"/>
</dbReference>
<dbReference type="SUPFAM" id="SSF53098">
    <property type="entry name" value="Ribonuclease H-like"/>
    <property type="match status" value="1"/>
</dbReference>
<dbReference type="SUPFAM" id="SSF56672">
    <property type="entry name" value="DNA/RNA polymerases"/>
    <property type="match status" value="1"/>
</dbReference>
<feature type="region of interest" description="Disordered" evidence="16">
    <location>
        <begin position="1635"/>
        <end position="1654"/>
    </location>
</feature>
<evidence type="ECO:0000256" key="4">
    <source>
        <dbReference type="ARBA" id="ARBA00012417"/>
    </source>
</evidence>
<keyword evidence="12" id="KW-0234">DNA repair</keyword>
<dbReference type="InParanoid" id="A0A2R2MJ63"/>
<dbReference type="InterPro" id="IPR046931">
    <property type="entry name" value="HTH_61"/>
</dbReference>
<feature type="region of interest" description="Disordered" evidence="16">
    <location>
        <begin position="1"/>
        <end position="23"/>
    </location>
</feature>
<dbReference type="InterPro" id="IPR036397">
    <property type="entry name" value="RNaseH_sf"/>
</dbReference>
<evidence type="ECO:0000256" key="8">
    <source>
        <dbReference type="ARBA" id="ARBA00022763"/>
    </source>
</evidence>
<dbReference type="GeneID" id="106178056"/>
<comment type="catalytic activity">
    <reaction evidence="14">
        <text>DNA(n) + a 2'-deoxyribonucleoside 5'-triphosphate = DNA(n+1) + diphosphate</text>
        <dbReference type="Rhea" id="RHEA:22508"/>
        <dbReference type="Rhea" id="RHEA-COMP:17339"/>
        <dbReference type="Rhea" id="RHEA-COMP:17340"/>
        <dbReference type="ChEBI" id="CHEBI:33019"/>
        <dbReference type="ChEBI" id="CHEBI:61560"/>
        <dbReference type="ChEBI" id="CHEBI:173112"/>
        <dbReference type="EC" id="2.7.7.7"/>
    </reaction>
</comment>
<evidence type="ECO:0000259" key="17">
    <source>
        <dbReference type="PROSITE" id="PS51192"/>
    </source>
</evidence>
<dbReference type="Gene3D" id="1.10.3380.20">
    <property type="match status" value="1"/>
</dbReference>
<dbReference type="FunFam" id="1.10.150.20:FF:000070">
    <property type="entry name" value="DNA polymerase I, putative"/>
    <property type="match status" value="1"/>
</dbReference>
<dbReference type="CDD" id="cd18795">
    <property type="entry name" value="SF2_C_Ski2"/>
    <property type="match status" value="1"/>
</dbReference>
<feature type="compositionally biased region" description="Polar residues" evidence="16">
    <location>
        <begin position="206"/>
        <end position="218"/>
    </location>
</feature>
<feature type="compositionally biased region" description="Polar residues" evidence="16">
    <location>
        <begin position="55"/>
        <end position="76"/>
    </location>
</feature>
<dbReference type="PROSITE" id="PS51192">
    <property type="entry name" value="HELICASE_ATP_BIND_1"/>
    <property type="match status" value="1"/>
</dbReference>
<evidence type="ECO:0000256" key="15">
    <source>
        <dbReference type="ARBA" id="ARBA00074669"/>
    </source>
</evidence>
<dbReference type="Pfam" id="PF00476">
    <property type="entry name" value="DNA_pol_A"/>
    <property type="match status" value="1"/>
</dbReference>
<dbReference type="InterPro" id="IPR043502">
    <property type="entry name" value="DNA/RNA_pol_sf"/>
</dbReference>
<evidence type="ECO:0000256" key="10">
    <source>
        <dbReference type="ARBA" id="ARBA00022840"/>
    </source>
</evidence>
<dbReference type="CDD" id="cd18026">
    <property type="entry name" value="DEXHc_POLQ-like"/>
    <property type="match status" value="1"/>
</dbReference>
<keyword evidence="10" id="KW-0067">ATP-binding</keyword>
<dbReference type="InterPro" id="IPR012337">
    <property type="entry name" value="RNaseH-like_sf"/>
</dbReference>
<keyword evidence="13" id="KW-0539">Nucleus</keyword>
<dbReference type="InterPro" id="IPR002298">
    <property type="entry name" value="DNA_polymerase_A"/>
</dbReference>
<dbReference type="Pfam" id="PF25453">
    <property type="entry name" value="DUF7898"/>
    <property type="match status" value="1"/>
</dbReference>
<comment type="cofactor">
    <cofactor evidence="1">
        <name>Mg(2+)</name>
        <dbReference type="ChEBI" id="CHEBI:18420"/>
    </cofactor>
</comment>
<feature type="compositionally biased region" description="Basic and acidic residues" evidence="16">
    <location>
        <begin position="1241"/>
        <end position="1265"/>
    </location>
</feature>
<feature type="region of interest" description="Disordered" evidence="16">
    <location>
        <begin position="128"/>
        <end position="160"/>
    </location>
</feature>
<keyword evidence="11" id="KW-0239">DNA-directed DNA polymerase</keyword>
<feature type="compositionally biased region" description="Polar residues" evidence="16">
    <location>
        <begin position="1642"/>
        <end position="1654"/>
    </location>
</feature>
<proteinExistence type="inferred from homology"/>
<dbReference type="SMART" id="SM00490">
    <property type="entry name" value="HELICc"/>
    <property type="match status" value="1"/>
</dbReference>
<evidence type="ECO:0000256" key="13">
    <source>
        <dbReference type="ARBA" id="ARBA00023242"/>
    </source>
</evidence>
<dbReference type="FunFam" id="3.40.50.300:FF:000753">
    <property type="entry name" value="Polymerase (DNA directed), theta"/>
    <property type="match status" value="1"/>
</dbReference>
<dbReference type="STRING" id="7574.A0A2R2MJ63"/>
<evidence type="ECO:0000259" key="18">
    <source>
        <dbReference type="PROSITE" id="PS51194"/>
    </source>
</evidence>
<dbReference type="InterPro" id="IPR014001">
    <property type="entry name" value="Helicase_ATP-bd"/>
</dbReference>
<protein>
    <recommendedName>
        <fullName evidence="15">DNA polymerase theta</fullName>
        <ecNumber evidence="4">2.7.7.7</ecNumber>
    </recommendedName>
</protein>
<accession>A0A2R2MJ63</accession>
<evidence type="ECO:0000256" key="7">
    <source>
        <dbReference type="ARBA" id="ARBA00022741"/>
    </source>
</evidence>
<feature type="region of interest" description="Disordered" evidence="16">
    <location>
        <begin position="2259"/>
        <end position="2285"/>
    </location>
</feature>
<dbReference type="PRINTS" id="PR00868">
    <property type="entry name" value="DNAPOLI"/>
</dbReference>
<evidence type="ECO:0000256" key="9">
    <source>
        <dbReference type="ARBA" id="ARBA00022801"/>
    </source>
</evidence>
<sequence>MKKLTESWRQQKPFPSKLPKEDKKCVTVEKSKTQQFLGKGAAAKSKAMGRDEEQLTVQPMMTRSALRSLNTSNKVNPMQDEPPENGKCNHEATKEHHTKSKQSSNTTFNVSFDEDILSAVEMMENEYVSNKGSNAVKRPSTTVASKAGENSSCGGKKSKYLHPNLREVAVKRGHKLFENIRSPNENSGGDDIKEIEERSKEDSSQNRKVSQKASTDANLISGETDENERMERKDSTGSPHTSNMNDSTGSVSSAVDKLALSSWGLPEIVLNKYKAAGITTMFEWQAECLSTRNVLAGGNLVYCAPTSAGKTMVAELLILKRVLETKKKAILILPFVSVAREKMFYLQGMFQDAGLRVGGYMGSSSPAGGFKSVDIAVCTIEKANSLLNRLLEEKSLDKLGIVVVDELHMVGDQHRGYLLELLLTKVRFVASRTECSLDDSVESALHNPIQIVGMSATLPNLDLLAKWLSADLYCTDFRPVPLNECVKIGNSIYDHSMKKLREVDTSRLIKGDEDHIISLCLETITAGHSVLVFCPTKNWCEKLGESIAREFFNMGKRLQEQEAGSLKTLEVVPVLNFEGLRDVVEQLKRSPVGVDPMLNRIVPYGVAFHHAGLTFDERDIIEGAFRQGVLRVLVATSTLSSGVNLPARRVIIRTPTFYGNIIDTLTYKQMVGRAGRKGVDTEGESILVCKTNERSKATSLLSSQLKPVKSCLARKGESLKSSMKRAVLEVVVSGVASTPEEVARYSECTMLAASMTADSENPTEPSECPTQACIKWLMDNEFIQLRKTSTEGRSDVEKFYPTQLGSAVLASALSPDEGLAVFAELQKARRCFVLENELHIIYQVTPIYMSDCANIDWYQYLCLWEKLSADKKRVAELVGVQEGFLARAVQGRISKSSVQQAKAMAVHSRFYTALMLHDLVNEVPLNVVAQCYNSTKGILQSLQQSAATFAGMVTVFCHRLGWINLELLLSQFQNRLTFGIQRDLCDLVRISLLNGQRARVLYNAGHQSVAALANADPAEVEQTLKNAVPFQSKKKADGENEWEMKERLKRRCIWLTGKKGLTEHEAAVLIVEEAQLLLKEDLALLGVAWKPSSQSSEQQMDTSINTSKDRSEALQCSHRTPATDRSNGPQNTSVQNDKEIVTPVRVLVSPITHPKEKNKSSDGCAKVVHVSSKQKSTLDSLDLHSENMPDNYKKSKRKSYDKNVKSGEGKNSDSIQTANSGNQNDKTGEQSNVAVNKRSASLHDESDSCILQDKKQHLKTENTDHREKYKDGKQFVQPLKRSNNELVVMAEIHNEAQETVQCSGTENYPHLNENGSKVETSQVQGVSSDIITPVKVQKCQTEGVPSEQPISPDLYSVPEEFNDSFEVNTQLMQQLLVSCPSDTATNKNCNYSQLLHDNKLIQTSDVIIQTNSTKKNFTDNLLQNTLHNGLAYEYSNNDKAVSHLLEESKTNRQSVSNLFVDKDMNLHAKQSDQDLLNTNCDNKETAPNETIPKHVCDKAFKKPKVDQITNMVVVSPVKELGCEGKNNVITPPMYSEELMDSLDSDLQLFAAGFKTQKIGFIEQSASPCLKNAKQIAKTIVVPLAPQLGDAKHLSVTREELDSISDSPLLVASNYEKMVYSEDGLFEDSLSQAGALQPEAQHQKSVSKQGPQNSSLDEVLQQDMAAAMKMMNESLSPFPSNSNPPQAKPPSDSGDMCRNSSTPYEPKITPKKLGGVQPSQMNDSLTFSMLEKALDCDLLSPIATPAMFKAARQAAEEKRNAEYSKKCQLACKQETCQNTATVKYGGGAMIDTPMGRGSCNRIKDNAKACGYQRKRKSLETKETESSPPKSVKCGIFSEKSSAKGDESAENVSVGSDCVPPTPPDSSVSLAAAATPECLKVTPYSLRNRNIKGQAVNQTPLKHSSVRARPSRKIDDYFCSKNNAQDLEVGGVSTQPGGSFTIIDVAADRQLFDTFIEEWKQQKKFSISVACEKCPPKPVSGGGIGGKIKRGRPRSSPQKVENFVIECQQCMVVGIAVCWERRDAYFVAFRDGTESGVLGDAKHLSVTREELDSISDSPLLVASNYERMVYSEDGLFEDSLSQAGALQPEAQHQKSVSKQGPQNSSLDEVLQQDMAAAMKMMNESLSPFPSNSNPPQAKPPSDIGDMCRNSSTPYEPKITPKKLGGVQPSPHQMNDSLTFSMLEKALDCDILSPIATPAMFKAARQAAEEKRNAEYSKKCQLACKQETYQNTVTVKYGGGAMIDTPMGRGSSNRMKDNAKACGYQRKRKNLETKETESSPPKSMKCGIFSEKSSAKGDESAENVSVGSDCVPPTPPDSSVSLAAAATPECLKVTPYSLRNRNMKGQAVNHIPLKHSAVRARPSRKIDDYFCSKNNAQDLEVGGVSTQPGGSFTIIDVAADRQLFDTFIEEWKQQKKFSISVACEKCPPKPVSGGGIGGKIKRGRPRSSPQKVENFVIECQQCMVVGIAVCWERRDAYFVAFRDGTESGDPNESLSAPPLDSSLIPGYKMDAVKSVLELHRENGRSILAFDIKEQYKVLARACGVCVQAEVYQDPKVACWMMDPGEKEKNLHRMVKNYLPLENHLLEGIGGGIGVSSLGISYENPGPGRLRACVESVMTLHLMSYFTTQLQEAGLYQAFVDVEMPSVVTLARMELNGLGFSQAGCDSQRSIMQAKLSALEDQAYQLAGHPFALSAPDDVAQVLFVELKLPPNGDLSAQKSSVKTLGPARRGGAGRGRQQRQQYSTAKDVLEKLQQLHPLPGLILEWRRITNAITKVVFPVQKEKMYNQRLDMERIHSVCQTHTSTGRVSMGEPNLQNIPRDFEIVMPGVIGESPPQGAPVPVAGLSKKQGSRRYVAPKQVSRCLSDCPAPSFSVSMRHAFVPFEGGVILAADYSQLELRMIAHLSKDKKLISILNSGGDVFKMIAAQWQCVSVEEVTAAQRQQAKQVCYGMLYGIGPKALGEQIGVEENDAAAFIETFKARYKGMRQYLQTTVEQCRTLGYVQTVTGRRRYLPGIKDTNPHVKAQAERQAVNTTVQGSAADLVKLAMNRIDSILMERFPDTAKPHLHKQFQSVDTRQRVHSKSDNNGKPRGGFFILQLHDELIYEVAEQDSMAVAKIVKNNMENAMSFSVHLPVKVSMGPTWGSLEEVDV</sequence>
<evidence type="ECO:0000256" key="14">
    <source>
        <dbReference type="ARBA" id="ARBA00049244"/>
    </source>
</evidence>
<keyword evidence="9" id="KW-0378">Hydrolase</keyword>
<comment type="similarity">
    <text evidence="3">Belongs to the DNA polymerase type-A family.</text>
</comment>
<dbReference type="Pfam" id="PF21099">
    <property type="entry name" value="POLQ_helical"/>
    <property type="match status" value="1"/>
</dbReference>
<comment type="subcellular location">
    <subcellularLocation>
        <location evidence="2">Nucleus</location>
    </subcellularLocation>
</comment>
<dbReference type="InterPro" id="IPR001098">
    <property type="entry name" value="DNA-dir_DNA_pol_A_palm_dom"/>
</dbReference>
<evidence type="ECO:0000256" key="6">
    <source>
        <dbReference type="ARBA" id="ARBA00022695"/>
    </source>
</evidence>
<dbReference type="InterPro" id="IPR011545">
    <property type="entry name" value="DEAD/DEAH_box_helicase_dom"/>
</dbReference>
<dbReference type="InterPro" id="IPR019760">
    <property type="entry name" value="DNA-dir_DNA_pol_A_CS"/>
</dbReference>
<dbReference type="InterPro" id="IPR001650">
    <property type="entry name" value="Helicase_C-like"/>
</dbReference>
<feature type="compositionally biased region" description="Basic and acidic residues" evidence="16">
    <location>
        <begin position="190"/>
        <end position="205"/>
    </location>
</feature>
<dbReference type="Gene3D" id="3.30.420.10">
    <property type="entry name" value="Ribonuclease H-like superfamily/Ribonuclease H"/>
    <property type="match status" value="1"/>
</dbReference>
<evidence type="ECO:0000256" key="11">
    <source>
        <dbReference type="ARBA" id="ARBA00022932"/>
    </source>
</evidence>
<feature type="compositionally biased region" description="Polar residues" evidence="16">
    <location>
        <begin position="128"/>
        <end position="153"/>
    </location>
</feature>